<dbReference type="EMBL" id="CYSE01000008">
    <property type="protein sequence ID" value="CUH81431.1"/>
    <property type="molecule type" value="Genomic_DNA"/>
</dbReference>
<keyword evidence="2" id="KW-1185">Reference proteome</keyword>
<evidence type="ECO:0000313" key="1">
    <source>
        <dbReference type="EMBL" id="CUH81431.1"/>
    </source>
</evidence>
<dbReference type="Proteomes" id="UP000054935">
    <property type="component" value="Unassembled WGS sequence"/>
</dbReference>
<accession>A0A0P1GIW1</accession>
<organism evidence="1 2">
    <name type="scientific">Tropicibacter naphthalenivorans</name>
    <dbReference type="NCBI Taxonomy" id="441103"/>
    <lineage>
        <taxon>Bacteria</taxon>
        <taxon>Pseudomonadati</taxon>
        <taxon>Pseudomonadota</taxon>
        <taxon>Alphaproteobacteria</taxon>
        <taxon>Rhodobacterales</taxon>
        <taxon>Roseobacteraceae</taxon>
        <taxon>Tropicibacter</taxon>
    </lineage>
</organism>
<proteinExistence type="predicted"/>
<gene>
    <name evidence="1" type="ORF">TRN7648_03465</name>
</gene>
<name>A0A0P1GIW1_9RHOB</name>
<dbReference type="AlphaFoldDB" id="A0A0P1GIW1"/>
<reference evidence="1 2" key="1">
    <citation type="submission" date="2015-09" db="EMBL/GenBank/DDBJ databases">
        <authorList>
            <consortium name="Swine Surveillance"/>
        </authorList>
    </citation>
    <scope>NUCLEOTIDE SEQUENCE [LARGE SCALE GENOMIC DNA]</scope>
    <source>
        <strain evidence="1 2">CECT 7648</strain>
    </source>
</reference>
<sequence>MAIDAAAVTFGGDSCPRRERAQIIAGQLFKLPQGIRDASHDLSERQIHILAEIDSAHTAGGGYARMERKRRFAPARPVMEGRGKFVVHHCRHV</sequence>
<evidence type="ECO:0000313" key="2">
    <source>
        <dbReference type="Proteomes" id="UP000054935"/>
    </source>
</evidence>
<protein>
    <submittedName>
        <fullName evidence="1">Uncharacterized protein</fullName>
    </submittedName>
</protein>